<keyword evidence="1" id="KW-0812">Transmembrane</keyword>
<dbReference type="InterPro" id="IPR008473">
    <property type="entry name" value="Phage_holin_3_7"/>
</dbReference>
<proteinExistence type="predicted"/>
<name>A0A840RQC6_9BURK</name>
<dbReference type="Proteomes" id="UP000571084">
    <property type="component" value="Unassembled WGS sequence"/>
</dbReference>
<comment type="caution">
    <text evidence="2">The sequence shown here is derived from an EMBL/GenBank/DDBJ whole genome shotgun (WGS) entry which is preliminary data.</text>
</comment>
<protein>
    <submittedName>
        <fullName evidence="2">Uncharacterized protein</fullName>
    </submittedName>
</protein>
<dbReference type="Pfam" id="PF05449">
    <property type="entry name" value="Phage_holin_3_7"/>
    <property type="match status" value="1"/>
</dbReference>
<evidence type="ECO:0000256" key="1">
    <source>
        <dbReference type="SAM" id="Phobius"/>
    </source>
</evidence>
<evidence type="ECO:0000313" key="3">
    <source>
        <dbReference type="Proteomes" id="UP000571084"/>
    </source>
</evidence>
<evidence type="ECO:0000313" key="2">
    <source>
        <dbReference type="EMBL" id="MBB5198689.1"/>
    </source>
</evidence>
<reference evidence="2 3" key="1">
    <citation type="submission" date="2020-08" db="EMBL/GenBank/DDBJ databases">
        <title>Genomic Encyclopedia of Type Strains, Phase IV (KMG-IV): sequencing the most valuable type-strain genomes for metagenomic binning, comparative biology and taxonomic classification.</title>
        <authorList>
            <person name="Goeker M."/>
        </authorList>
    </citation>
    <scope>NUCLEOTIDE SEQUENCE [LARGE SCALE GENOMIC DNA]</scope>
    <source>
        <strain evidence="2 3">DSM 23240</strain>
    </source>
</reference>
<organism evidence="2 3">
    <name type="scientific">Glaciimonas immobilis</name>
    <dbReference type="NCBI Taxonomy" id="728004"/>
    <lineage>
        <taxon>Bacteria</taxon>
        <taxon>Pseudomonadati</taxon>
        <taxon>Pseudomonadota</taxon>
        <taxon>Betaproteobacteria</taxon>
        <taxon>Burkholderiales</taxon>
        <taxon>Oxalobacteraceae</taxon>
        <taxon>Glaciimonas</taxon>
    </lineage>
</organism>
<dbReference type="AlphaFoldDB" id="A0A840RQC6"/>
<sequence>MINAADAISVTTTLLTTIEMLSYAATCMQLLCYQRGLANYRIHISFIAWMLIVFTGTCALEIMLGNRQTSFGHAGIAFTWCVLVYRAQGNVAHILRGNL</sequence>
<dbReference type="RefSeq" id="WP_168052824.1">
    <property type="nucleotide sequence ID" value="NZ_JAAOZT010000002.1"/>
</dbReference>
<dbReference type="EMBL" id="JACHHQ010000001">
    <property type="protein sequence ID" value="MBB5198689.1"/>
    <property type="molecule type" value="Genomic_DNA"/>
</dbReference>
<keyword evidence="1" id="KW-1133">Transmembrane helix</keyword>
<feature type="transmembrane region" description="Helical" evidence="1">
    <location>
        <begin position="40"/>
        <end position="64"/>
    </location>
</feature>
<keyword evidence="1" id="KW-0472">Membrane</keyword>
<gene>
    <name evidence="2" type="ORF">HNR39_000499</name>
</gene>
<keyword evidence="3" id="KW-1185">Reference proteome</keyword>
<accession>A0A840RQC6</accession>